<evidence type="ECO:0000313" key="4">
    <source>
        <dbReference type="EMBL" id="KAG9251954.1"/>
    </source>
</evidence>
<dbReference type="InterPro" id="IPR051165">
    <property type="entry name" value="Multifunctional_ANK_Repeat"/>
</dbReference>
<evidence type="ECO:0000313" key="5">
    <source>
        <dbReference type="Proteomes" id="UP000887229"/>
    </source>
</evidence>
<organism evidence="4 5">
    <name type="scientific">Emericellopsis atlantica</name>
    <dbReference type="NCBI Taxonomy" id="2614577"/>
    <lineage>
        <taxon>Eukaryota</taxon>
        <taxon>Fungi</taxon>
        <taxon>Dikarya</taxon>
        <taxon>Ascomycota</taxon>
        <taxon>Pezizomycotina</taxon>
        <taxon>Sordariomycetes</taxon>
        <taxon>Hypocreomycetidae</taxon>
        <taxon>Hypocreales</taxon>
        <taxon>Bionectriaceae</taxon>
        <taxon>Emericellopsis</taxon>
    </lineage>
</organism>
<keyword evidence="5" id="KW-1185">Reference proteome</keyword>
<dbReference type="Gene3D" id="1.25.40.20">
    <property type="entry name" value="Ankyrin repeat-containing domain"/>
    <property type="match status" value="4"/>
</dbReference>
<evidence type="ECO:0000256" key="3">
    <source>
        <dbReference type="PROSITE-ProRule" id="PRU00023"/>
    </source>
</evidence>
<dbReference type="InterPro" id="IPR002110">
    <property type="entry name" value="Ankyrin_rpt"/>
</dbReference>
<feature type="repeat" description="ANK" evidence="3">
    <location>
        <begin position="205"/>
        <end position="234"/>
    </location>
</feature>
<sequence length="718" mass="79290">MGGLEAENKDPEDFYNPRFLDCIIINEESIRSLVALADDTPPLMVFATWKEKLCFGHSGGAFVRLLDSRAHLAQHMNTNEDYDGKVLVKLKMADIRSAWFFRQNRYDGWEGLPSGEGDVKPHIVIQAAPPSACMMSTVFLSALHKTLGSNNFADPGDILSRYACIRDDNLIQLEHLLTASQDVASLLNTVVEPSFDQENAGGWGTPLQFAIWMGNLDAVRMLLDAGADSTLATRVALLEDHGNKEPLMVAIEGGHRSVVHILWRLAGPPPPEDTEERRELIGHAGIVQDLLTWRDWGQYVNRQILDVGVKLWRLHAVDEILRLVSYDQDDLNMALHHAVNPREEYDGEIYPKITPAEYVNQQVLIEHLIDAGADPNFCRDGYAPLVIQAAGAGSAFSGALRVLLEKGSDPNTADRDGNTALHILTRGTRSVNPTPIHSRLTAIRFLLTHGADACLANNAGVTALQLAAQNAPDPYDFNYLLHKCVSSGRTVDAFVTESNESLLHFAALGGKRETMEMLISSYNMDIDKKTHTGWTPLMYALLPKHHAHNSRGTGTLHQSIRAARFLISHGADPLITTDEGWTPLHALSLHFDRDEDGSAKALALDLINRGAPVNPPQHALPPLQKDHAISKSYRKSLDGWRKSPLLHWAAQHGAVDVVKALLERGADVTQEDKYGYTAVELVSESHFVREPSLRGSEQWGEMGSVGKRMMEILDEAGR</sequence>
<dbReference type="AlphaFoldDB" id="A0A9P8CLS3"/>
<gene>
    <name evidence="4" type="ORF">F5Z01DRAFT_691524</name>
</gene>
<dbReference type="InterPro" id="IPR036770">
    <property type="entry name" value="Ankyrin_rpt-contain_sf"/>
</dbReference>
<dbReference type="PROSITE" id="PS50297">
    <property type="entry name" value="ANK_REP_REGION"/>
    <property type="match status" value="2"/>
</dbReference>
<keyword evidence="1" id="KW-0677">Repeat</keyword>
<evidence type="ECO:0000256" key="2">
    <source>
        <dbReference type="ARBA" id="ARBA00023043"/>
    </source>
</evidence>
<dbReference type="OrthoDB" id="341259at2759"/>
<reference evidence="4" key="1">
    <citation type="journal article" date="2021" name="IMA Fungus">
        <title>Genomic characterization of three marine fungi, including Emericellopsis atlantica sp. nov. with signatures of a generalist lifestyle and marine biomass degradation.</title>
        <authorList>
            <person name="Hagestad O.C."/>
            <person name="Hou L."/>
            <person name="Andersen J.H."/>
            <person name="Hansen E.H."/>
            <person name="Altermark B."/>
            <person name="Li C."/>
            <person name="Kuhnert E."/>
            <person name="Cox R.J."/>
            <person name="Crous P.W."/>
            <person name="Spatafora J.W."/>
            <person name="Lail K."/>
            <person name="Amirebrahimi M."/>
            <person name="Lipzen A."/>
            <person name="Pangilinan J."/>
            <person name="Andreopoulos W."/>
            <person name="Hayes R.D."/>
            <person name="Ng V."/>
            <person name="Grigoriev I.V."/>
            <person name="Jackson S.A."/>
            <person name="Sutton T.D.S."/>
            <person name="Dobson A.D.W."/>
            <person name="Rama T."/>
        </authorList>
    </citation>
    <scope>NUCLEOTIDE SEQUENCE</scope>
    <source>
        <strain evidence="4">TS7</strain>
    </source>
</reference>
<proteinExistence type="predicted"/>
<protein>
    <submittedName>
        <fullName evidence="4">Ankyrin repeat-containing domain protein</fullName>
    </submittedName>
</protein>
<comment type="caution">
    <text evidence="4">The sequence shown here is derived from an EMBL/GenBank/DDBJ whole genome shotgun (WGS) entry which is preliminary data.</text>
</comment>
<dbReference type="Proteomes" id="UP000887229">
    <property type="component" value="Unassembled WGS sequence"/>
</dbReference>
<feature type="repeat" description="ANK" evidence="3">
    <location>
        <begin position="380"/>
        <end position="415"/>
    </location>
</feature>
<dbReference type="PANTHER" id="PTHR24123:SF33">
    <property type="entry name" value="PROTEIN HOS4"/>
    <property type="match status" value="1"/>
</dbReference>
<evidence type="ECO:0000256" key="1">
    <source>
        <dbReference type="ARBA" id="ARBA00022737"/>
    </source>
</evidence>
<dbReference type="SUPFAM" id="SSF48403">
    <property type="entry name" value="Ankyrin repeat"/>
    <property type="match status" value="2"/>
</dbReference>
<dbReference type="PROSITE" id="PS50088">
    <property type="entry name" value="ANK_REPEAT"/>
    <property type="match status" value="3"/>
</dbReference>
<dbReference type="Pfam" id="PF00023">
    <property type="entry name" value="Ank"/>
    <property type="match status" value="3"/>
</dbReference>
<keyword evidence="2 3" id="KW-0040">ANK repeat</keyword>
<dbReference type="SMART" id="SM00248">
    <property type="entry name" value="ANK"/>
    <property type="match status" value="9"/>
</dbReference>
<dbReference type="GeneID" id="70297061"/>
<dbReference type="RefSeq" id="XP_046115878.1">
    <property type="nucleotide sequence ID" value="XM_046266158.1"/>
</dbReference>
<name>A0A9P8CLS3_9HYPO</name>
<feature type="repeat" description="ANK" evidence="3">
    <location>
        <begin position="641"/>
        <end position="673"/>
    </location>
</feature>
<dbReference type="PANTHER" id="PTHR24123">
    <property type="entry name" value="ANKYRIN REPEAT-CONTAINING"/>
    <property type="match status" value="1"/>
</dbReference>
<accession>A0A9P8CLS3</accession>
<dbReference type="EMBL" id="MU251265">
    <property type="protein sequence ID" value="KAG9251954.1"/>
    <property type="molecule type" value="Genomic_DNA"/>
</dbReference>